<comment type="catalytic activity">
    <reaction evidence="7">
        <text>adenosine + H2O + H(+) = inosine + NH4(+)</text>
        <dbReference type="Rhea" id="RHEA:24408"/>
        <dbReference type="ChEBI" id="CHEBI:15377"/>
        <dbReference type="ChEBI" id="CHEBI:15378"/>
        <dbReference type="ChEBI" id="CHEBI:16335"/>
        <dbReference type="ChEBI" id="CHEBI:17596"/>
        <dbReference type="ChEBI" id="CHEBI:28938"/>
        <dbReference type="EC" id="3.5.4.4"/>
    </reaction>
    <physiologicalReaction direction="left-to-right" evidence="7">
        <dbReference type="Rhea" id="RHEA:24409"/>
    </physiologicalReaction>
</comment>
<keyword evidence="4" id="KW-0479">Metal-binding</keyword>
<evidence type="ECO:0000313" key="12">
    <source>
        <dbReference type="Proteomes" id="UP000283087"/>
    </source>
</evidence>
<evidence type="ECO:0000256" key="8">
    <source>
        <dbReference type="ARBA" id="ARBA00048968"/>
    </source>
</evidence>
<comment type="catalytic activity">
    <reaction evidence="1">
        <text>inosine + phosphate = alpha-D-ribose 1-phosphate + hypoxanthine</text>
        <dbReference type="Rhea" id="RHEA:27646"/>
        <dbReference type="ChEBI" id="CHEBI:17368"/>
        <dbReference type="ChEBI" id="CHEBI:17596"/>
        <dbReference type="ChEBI" id="CHEBI:43474"/>
        <dbReference type="ChEBI" id="CHEBI:57720"/>
        <dbReference type="EC" id="2.4.2.1"/>
    </reaction>
    <physiologicalReaction direction="left-to-right" evidence="1">
        <dbReference type="Rhea" id="RHEA:27647"/>
    </physiologicalReaction>
</comment>
<dbReference type="AlphaFoldDB" id="A0A430KLM2"/>
<dbReference type="CDD" id="cd16833">
    <property type="entry name" value="YfiH"/>
    <property type="match status" value="1"/>
</dbReference>
<dbReference type="GO" id="GO:0005507">
    <property type="term" value="F:copper ion binding"/>
    <property type="evidence" value="ECO:0007669"/>
    <property type="project" value="TreeGrafter"/>
</dbReference>
<evidence type="ECO:0000256" key="4">
    <source>
        <dbReference type="ARBA" id="ARBA00022723"/>
    </source>
</evidence>
<dbReference type="InterPro" id="IPR011324">
    <property type="entry name" value="Cytotoxic_necrot_fac-like_cat"/>
</dbReference>
<dbReference type="OrthoDB" id="4279at2"/>
<evidence type="ECO:0000256" key="3">
    <source>
        <dbReference type="ARBA" id="ARBA00022679"/>
    </source>
</evidence>
<evidence type="ECO:0000256" key="9">
    <source>
        <dbReference type="ARBA" id="ARBA00049893"/>
    </source>
</evidence>
<comment type="caution">
    <text evidence="11">The sequence shown here is derived from an EMBL/GenBank/DDBJ whole genome shotgun (WGS) entry which is preliminary data.</text>
</comment>
<evidence type="ECO:0000256" key="7">
    <source>
        <dbReference type="ARBA" id="ARBA00047989"/>
    </source>
</evidence>
<dbReference type="PANTHER" id="PTHR30616:SF2">
    <property type="entry name" value="PURINE NUCLEOSIDE PHOSPHORYLASE LACC1"/>
    <property type="match status" value="1"/>
</dbReference>
<dbReference type="SUPFAM" id="SSF64438">
    <property type="entry name" value="CNF1/YfiH-like putative cysteine hydrolases"/>
    <property type="match status" value="1"/>
</dbReference>
<evidence type="ECO:0000256" key="1">
    <source>
        <dbReference type="ARBA" id="ARBA00000553"/>
    </source>
</evidence>
<comment type="catalytic activity">
    <reaction evidence="9">
        <text>S-methyl-5'-thioadenosine + phosphate = 5-(methylsulfanyl)-alpha-D-ribose 1-phosphate + adenine</text>
        <dbReference type="Rhea" id="RHEA:11852"/>
        <dbReference type="ChEBI" id="CHEBI:16708"/>
        <dbReference type="ChEBI" id="CHEBI:17509"/>
        <dbReference type="ChEBI" id="CHEBI:43474"/>
        <dbReference type="ChEBI" id="CHEBI:58533"/>
        <dbReference type="EC" id="2.4.2.28"/>
    </reaction>
    <physiologicalReaction direction="left-to-right" evidence="9">
        <dbReference type="Rhea" id="RHEA:11853"/>
    </physiologicalReaction>
</comment>
<protein>
    <recommendedName>
        <fullName evidence="10">Purine nucleoside phosphorylase</fullName>
    </recommendedName>
</protein>
<dbReference type="GO" id="GO:0016787">
    <property type="term" value="F:hydrolase activity"/>
    <property type="evidence" value="ECO:0007669"/>
    <property type="project" value="UniProtKB-KW"/>
</dbReference>
<dbReference type="NCBIfam" id="TIGR00726">
    <property type="entry name" value="peptidoglycan editing factor PgeF"/>
    <property type="match status" value="1"/>
</dbReference>
<evidence type="ECO:0000256" key="6">
    <source>
        <dbReference type="ARBA" id="ARBA00022833"/>
    </source>
</evidence>
<dbReference type="InterPro" id="IPR038371">
    <property type="entry name" value="Cu_polyphenol_OxRdtase_sf"/>
</dbReference>
<evidence type="ECO:0000256" key="2">
    <source>
        <dbReference type="ARBA" id="ARBA00007353"/>
    </source>
</evidence>
<reference evidence="11 12" key="1">
    <citation type="submission" date="2018-11" db="EMBL/GenBank/DDBJ databases">
        <title>The draft genome sequence of Amphritea opalescens ANRC-JH13T.</title>
        <authorList>
            <person name="Fang Z."/>
            <person name="Zhang Y."/>
            <person name="Han X."/>
        </authorList>
    </citation>
    <scope>NUCLEOTIDE SEQUENCE [LARGE SCALE GENOMIC DNA]</scope>
    <source>
        <strain evidence="11 12">ANRC-JH13</strain>
    </source>
</reference>
<gene>
    <name evidence="11" type="primary">pgeF</name>
    <name evidence="11" type="ORF">EH243_17795</name>
</gene>
<dbReference type="InterPro" id="IPR003730">
    <property type="entry name" value="Cu_polyphenol_OxRdtase"/>
</dbReference>
<dbReference type="GO" id="GO:0017061">
    <property type="term" value="F:S-methyl-5-thioadenosine phosphorylase activity"/>
    <property type="evidence" value="ECO:0007669"/>
    <property type="project" value="UniProtKB-EC"/>
</dbReference>
<keyword evidence="5" id="KW-0378">Hydrolase</keyword>
<comment type="similarity">
    <text evidence="2 10">Belongs to the purine nucleoside phosphorylase YfiH/LACC1 family.</text>
</comment>
<dbReference type="Pfam" id="PF02578">
    <property type="entry name" value="Cu-oxidase_4"/>
    <property type="match status" value="1"/>
</dbReference>
<dbReference type="Proteomes" id="UP000283087">
    <property type="component" value="Unassembled WGS sequence"/>
</dbReference>
<sequence length="241" mass="26162">MKLIAADWSAPDHIQAFTTTRLGGCSEGVYRSFNLGDHVEDAAAHVAANRALLGEQFQGLKAPQWLSQVHGTVLIKASEQGVVEADACWTDEVGQPCIVMTADCLPVFFSDKNGSRVAVAHAGWRGLVDGVLEQTLSVFANPSEVQVWLGPAIGPLAFEVGDEVRERFCDLITASSDAFIATSTPHKWMADIYQLARLRLQAAGVQHITGGDFCTFTQSELFYSYRRDGVTGRMASVIWIA</sequence>
<organism evidence="11 12">
    <name type="scientific">Amphritea opalescens</name>
    <dbReference type="NCBI Taxonomy" id="2490544"/>
    <lineage>
        <taxon>Bacteria</taxon>
        <taxon>Pseudomonadati</taxon>
        <taxon>Pseudomonadota</taxon>
        <taxon>Gammaproteobacteria</taxon>
        <taxon>Oceanospirillales</taxon>
        <taxon>Oceanospirillaceae</taxon>
        <taxon>Amphritea</taxon>
    </lineage>
</organism>
<accession>A0A430KLM2</accession>
<evidence type="ECO:0000313" key="11">
    <source>
        <dbReference type="EMBL" id="RTE64366.1"/>
    </source>
</evidence>
<keyword evidence="3" id="KW-0808">Transferase</keyword>
<keyword evidence="6" id="KW-0862">Zinc</keyword>
<proteinExistence type="inferred from homology"/>
<evidence type="ECO:0000256" key="5">
    <source>
        <dbReference type="ARBA" id="ARBA00022801"/>
    </source>
</evidence>
<name>A0A430KLM2_9GAMM</name>
<dbReference type="Gene3D" id="3.60.140.10">
    <property type="entry name" value="CNF1/YfiH-like putative cysteine hydrolases"/>
    <property type="match status" value="1"/>
</dbReference>
<dbReference type="RefSeq" id="WP_126160005.1">
    <property type="nucleotide sequence ID" value="NZ_RQXW01000025.1"/>
</dbReference>
<comment type="catalytic activity">
    <reaction evidence="8">
        <text>adenosine + phosphate = alpha-D-ribose 1-phosphate + adenine</text>
        <dbReference type="Rhea" id="RHEA:27642"/>
        <dbReference type="ChEBI" id="CHEBI:16335"/>
        <dbReference type="ChEBI" id="CHEBI:16708"/>
        <dbReference type="ChEBI" id="CHEBI:43474"/>
        <dbReference type="ChEBI" id="CHEBI:57720"/>
        <dbReference type="EC" id="2.4.2.1"/>
    </reaction>
    <physiologicalReaction direction="left-to-right" evidence="8">
        <dbReference type="Rhea" id="RHEA:27643"/>
    </physiologicalReaction>
</comment>
<dbReference type="PANTHER" id="PTHR30616">
    <property type="entry name" value="UNCHARACTERIZED PROTEIN YFIH"/>
    <property type="match status" value="1"/>
</dbReference>
<dbReference type="EMBL" id="RQXW01000025">
    <property type="protein sequence ID" value="RTE64366.1"/>
    <property type="molecule type" value="Genomic_DNA"/>
</dbReference>
<evidence type="ECO:0000256" key="10">
    <source>
        <dbReference type="RuleBase" id="RU361274"/>
    </source>
</evidence>
<keyword evidence="12" id="KW-1185">Reference proteome</keyword>